<keyword evidence="3 5" id="KW-0687">Ribonucleoprotein</keyword>
<evidence type="ECO:0000256" key="5">
    <source>
        <dbReference type="HAMAP-Rule" id="MF_00374"/>
    </source>
</evidence>
<protein>
    <recommendedName>
        <fullName evidence="4 5">Large ribosomal subunit protein uL29</fullName>
    </recommendedName>
</protein>
<dbReference type="HAMAP" id="MF_00374">
    <property type="entry name" value="Ribosomal_uL29"/>
    <property type="match status" value="1"/>
</dbReference>
<comment type="similarity">
    <text evidence="1 5">Belongs to the universal ribosomal protein uL29 family.</text>
</comment>
<dbReference type="Proteomes" id="UP000177418">
    <property type="component" value="Unassembled WGS sequence"/>
</dbReference>
<dbReference type="GO" id="GO:0005840">
    <property type="term" value="C:ribosome"/>
    <property type="evidence" value="ECO:0007669"/>
    <property type="project" value="UniProtKB-KW"/>
</dbReference>
<dbReference type="GO" id="GO:0003735">
    <property type="term" value="F:structural constituent of ribosome"/>
    <property type="evidence" value="ECO:0007669"/>
    <property type="project" value="InterPro"/>
</dbReference>
<comment type="caution">
    <text evidence="6">The sequence shown here is derived from an EMBL/GenBank/DDBJ whole genome shotgun (WGS) entry which is preliminary data.</text>
</comment>
<evidence type="ECO:0000256" key="4">
    <source>
        <dbReference type="ARBA" id="ARBA00035204"/>
    </source>
</evidence>
<evidence type="ECO:0000256" key="3">
    <source>
        <dbReference type="ARBA" id="ARBA00023274"/>
    </source>
</evidence>
<dbReference type="Pfam" id="PF00831">
    <property type="entry name" value="Ribosomal_L29"/>
    <property type="match status" value="1"/>
</dbReference>
<gene>
    <name evidence="5" type="primary">rpmC</name>
    <name evidence="6" type="ORF">A3H78_03425</name>
</gene>
<dbReference type="Gene3D" id="1.10.287.310">
    <property type="match status" value="1"/>
</dbReference>
<proteinExistence type="inferred from homology"/>
<accession>A0A1F7JCI5</accession>
<dbReference type="InterPro" id="IPR036049">
    <property type="entry name" value="Ribosomal_uL29_sf"/>
</dbReference>
<dbReference type="AlphaFoldDB" id="A0A1F7JCI5"/>
<name>A0A1F7JCI5_9BACT</name>
<dbReference type="InterPro" id="IPR001854">
    <property type="entry name" value="Ribosomal_uL29"/>
</dbReference>
<dbReference type="EMBL" id="MGAV01000021">
    <property type="protein sequence ID" value="OGK53328.1"/>
    <property type="molecule type" value="Genomic_DNA"/>
</dbReference>
<evidence type="ECO:0000313" key="7">
    <source>
        <dbReference type="Proteomes" id="UP000177418"/>
    </source>
</evidence>
<evidence type="ECO:0000256" key="2">
    <source>
        <dbReference type="ARBA" id="ARBA00022980"/>
    </source>
</evidence>
<dbReference type="SUPFAM" id="SSF46561">
    <property type="entry name" value="Ribosomal protein L29 (L29p)"/>
    <property type="match status" value="1"/>
</dbReference>
<reference evidence="6 7" key="1">
    <citation type="journal article" date="2016" name="Nat. Commun.">
        <title>Thousands of microbial genomes shed light on interconnected biogeochemical processes in an aquifer system.</title>
        <authorList>
            <person name="Anantharaman K."/>
            <person name="Brown C.T."/>
            <person name="Hug L.A."/>
            <person name="Sharon I."/>
            <person name="Castelle C.J."/>
            <person name="Probst A.J."/>
            <person name="Thomas B.C."/>
            <person name="Singh A."/>
            <person name="Wilkins M.J."/>
            <person name="Karaoz U."/>
            <person name="Brodie E.L."/>
            <person name="Williams K.H."/>
            <person name="Hubbard S.S."/>
            <person name="Banfield J.F."/>
        </authorList>
    </citation>
    <scope>NUCLEOTIDE SEQUENCE [LARGE SCALE GENOMIC DNA]</scope>
</reference>
<sequence length="70" mass="8003">MKKSELQQLKGKQSQDLDIKVEELRRKINMSQLDNKVNPPKDSNSLSKLKKTLAQILTIRSEKGLKKGQV</sequence>
<keyword evidence="2 5" id="KW-0689">Ribosomal protein</keyword>
<dbReference type="GO" id="GO:0006412">
    <property type="term" value="P:translation"/>
    <property type="evidence" value="ECO:0007669"/>
    <property type="project" value="UniProtKB-UniRule"/>
</dbReference>
<organism evidence="6 7">
    <name type="scientific">Candidatus Roizmanbacteria bacterium RIFCSPLOWO2_02_FULL_36_11</name>
    <dbReference type="NCBI Taxonomy" id="1802071"/>
    <lineage>
        <taxon>Bacteria</taxon>
        <taxon>Candidatus Roizmaniibacteriota</taxon>
    </lineage>
</organism>
<evidence type="ECO:0000256" key="1">
    <source>
        <dbReference type="ARBA" id="ARBA00009254"/>
    </source>
</evidence>
<evidence type="ECO:0000313" key="6">
    <source>
        <dbReference type="EMBL" id="OGK53328.1"/>
    </source>
</evidence>
<dbReference type="GO" id="GO:1990904">
    <property type="term" value="C:ribonucleoprotein complex"/>
    <property type="evidence" value="ECO:0007669"/>
    <property type="project" value="UniProtKB-KW"/>
</dbReference>